<dbReference type="GO" id="GO:0005737">
    <property type="term" value="C:cytoplasm"/>
    <property type="evidence" value="ECO:0007669"/>
    <property type="project" value="TreeGrafter"/>
</dbReference>
<dbReference type="InterPro" id="IPR036724">
    <property type="entry name" value="Cobalamin-bd_sf"/>
</dbReference>
<feature type="non-terminal residue" evidence="1">
    <location>
        <position position="1"/>
    </location>
</feature>
<evidence type="ECO:0000313" key="1">
    <source>
        <dbReference type="EMBL" id="VAW37945.1"/>
    </source>
</evidence>
<gene>
    <name evidence="1" type="ORF">MNBD_CHLOROFLEXI01-2806</name>
</gene>
<name>A0A3B0V345_9ZZZZ</name>
<dbReference type="EMBL" id="UOEU01000688">
    <property type="protein sequence ID" value="VAW37945.1"/>
    <property type="molecule type" value="Genomic_DNA"/>
</dbReference>
<accession>A0A3B0V345</accession>
<proteinExistence type="predicted"/>
<dbReference type="EC" id="5.4.99.2" evidence="1"/>
<dbReference type="PANTHER" id="PTHR48101:SF4">
    <property type="entry name" value="METHYLMALONYL-COA MUTASE, MITOCHONDRIAL"/>
    <property type="match status" value="1"/>
</dbReference>
<dbReference type="GO" id="GO:0046872">
    <property type="term" value="F:metal ion binding"/>
    <property type="evidence" value="ECO:0007669"/>
    <property type="project" value="InterPro"/>
</dbReference>
<reference evidence="1" key="1">
    <citation type="submission" date="2018-06" db="EMBL/GenBank/DDBJ databases">
        <authorList>
            <person name="Zhirakovskaya E."/>
        </authorList>
    </citation>
    <scope>NUCLEOTIDE SEQUENCE</scope>
</reference>
<dbReference type="SUPFAM" id="SSF52242">
    <property type="entry name" value="Cobalamin (vitamin B12)-binding domain"/>
    <property type="match status" value="1"/>
</dbReference>
<dbReference type="GO" id="GO:0031419">
    <property type="term" value="F:cobalamin binding"/>
    <property type="evidence" value="ECO:0007669"/>
    <property type="project" value="InterPro"/>
</dbReference>
<protein>
    <submittedName>
        <fullName evidence="1">Methylmalonyl-CoA mutase</fullName>
        <ecNumber evidence="1">5.4.99.2</ecNumber>
    </submittedName>
</protein>
<dbReference type="AlphaFoldDB" id="A0A3B0V345"/>
<dbReference type="Gene3D" id="3.40.50.280">
    <property type="entry name" value="Cobalamin-binding domain"/>
    <property type="match status" value="1"/>
</dbReference>
<organism evidence="1">
    <name type="scientific">hydrothermal vent metagenome</name>
    <dbReference type="NCBI Taxonomy" id="652676"/>
    <lineage>
        <taxon>unclassified sequences</taxon>
        <taxon>metagenomes</taxon>
        <taxon>ecological metagenomes</taxon>
    </lineage>
</organism>
<dbReference type="GO" id="GO:0004494">
    <property type="term" value="F:methylmalonyl-CoA mutase activity"/>
    <property type="evidence" value="ECO:0007669"/>
    <property type="project" value="UniProtKB-EC"/>
</dbReference>
<dbReference type="PANTHER" id="PTHR48101">
    <property type="entry name" value="METHYLMALONYL-COA MUTASE, MITOCHONDRIAL-RELATED"/>
    <property type="match status" value="1"/>
</dbReference>
<keyword evidence="1" id="KW-0413">Isomerase</keyword>
<dbReference type="GO" id="GO:0019678">
    <property type="term" value="P:propionate metabolic process, methylmalonyl pathway"/>
    <property type="evidence" value="ECO:0007669"/>
    <property type="project" value="TreeGrafter"/>
</dbReference>
<sequence>SNQSPVSSLQITPIKPVRLAEPFEAVRDWANDYAKANGRSPRIFLANMGPLPQHKARTDFVRGFFEVGGFEMIDSEGFDSPETAAQAVIDSGETAVVICSSDNSYPDIVPPLVESIKSQQPKAIVMLAGYPKEQIQAHKTASIDAFIHLGTDCLALNQWLQGRMATVE</sequence>